<organism evidence="1 2">
    <name type="scientific">Mytilus galloprovincialis</name>
    <name type="common">Mediterranean mussel</name>
    <dbReference type="NCBI Taxonomy" id="29158"/>
    <lineage>
        <taxon>Eukaryota</taxon>
        <taxon>Metazoa</taxon>
        <taxon>Spiralia</taxon>
        <taxon>Lophotrochozoa</taxon>
        <taxon>Mollusca</taxon>
        <taxon>Bivalvia</taxon>
        <taxon>Autobranchia</taxon>
        <taxon>Pteriomorphia</taxon>
        <taxon>Mytilida</taxon>
        <taxon>Mytiloidea</taxon>
        <taxon>Mytilidae</taxon>
        <taxon>Mytilinae</taxon>
        <taxon>Mytilus</taxon>
    </lineage>
</organism>
<gene>
    <name evidence="1" type="ORF">MGAL_10B037005</name>
</gene>
<keyword evidence="2" id="KW-1185">Reference proteome</keyword>
<evidence type="ECO:0000313" key="2">
    <source>
        <dbReference type="Proteomes" id="UP000596742"/>
    </source>
</evidence>
<protein>
    <submittedName>
        <fullName evidence="1">Uncharacterized protein</fullName>
    </submittedName>
</protein>
<dbReference type="OrthoDB" id="6153321at2759"/>
<dbReference type="AlphaFoldDB" id="A0A8B6CMA2"/>
<accession>A0A8B6CMA2</accession>
<dbReference type="EMBL" id="UYJE01002030">
    <property type="protein sequence ID" value="VDI07280.1"/>
    <property type="molecule type" value="Genomic_DNA"/>
</dbReference>
<proteinExistence type="predicted"/>
<dbReference type="Proteomes" id="UP000596742">
    <property type="component" value="Unassembled WGS sequence"/>
</dbReference>
<name>A0A8B6CMA2_MYTGA</name>
<evidence type="ECO:0000313" key="1">
    <source>
        <dbReference type="EMBL" id="VDI07280.1"/>
    </source>
</evidence>
<comment type="caution">
    <text evidence="1">The sequence shown here is derived from an EMBL/GenBank/DDBJ whole genome shotgun (WGS) entry which is preliminary data.</text>
</comment>
<sequence>MYAIFQWSDKGSGLLNLDNVTGLKRGNVAEYKDGDYIYAMYGKHKYRARISEKNEDKSYLQTLEKDKTFPVEYEYDSDEAEVYEDTFIEGGVNRGQNATAAVSKPVGVK</sequence>
<reference evidence="1" key="1">
    <citation type="submission" date="2018-11" db="EMBL/GenBank/DDBJ databases">
        <authorList>
            <person name="Alioto T."/>
            <person name="Alioto T."/>
        </authorList>
    </citation>
    <scope>NUCLEOTIDE SEQUENCE</scope>
</reference>